<accession>A0A562E8K4</accession>
<name>A0A562E8K4_RHORH</name>
<dbReference type="Proteomes" id="UP000317573">
    <property type="component" value="Unassembled WGS sequence"/>
</dbReference>
<evidence type="ECO:0000313" key="2">
    <source>
        <dbReference type="EMBL" id="TWH18073.1"/>
    </source>
</evidence>
<dbReference type="Pfam" id="PF06445">
    <property type="entry name" value="GyrI-like"/>
    <property type="match status" value="1"/>
</dbReference>
<dbReference type="InterPro" id="IPR029442">
    <property type="entry name" value="GyrI-like"/>
</dbReference>
<dbReference type="InterPro" id="IPR008319">
    <property type="entry name" value="GyrI-like_CCH_Lin2189-like"/>
</dbReference>
<gene>
    <name evidence="2" type="ORF">L618_001500000070</name>
</gene>
<comment type="caution">
    <text evidence="2">The sequence shown here is derived from an EMBL/GenBank/DDBJ whole genome shotgun (WGS) entry which is preliminary data.</text>
</comment>
<organism evidence="2 3">
    <name type="scientific">Rhodococcus rhodochrous J45</name>
    <dbReference type="NCBI Taxonomy" id="935266"/>
    <lineage>
        <taxon>Bacteria</taxon>
        <taxon>Bacillati</taxon>
        <taxon>Actinomycetota</taxon>
        <taxon>Actinomycetes</taxon>
        <taxon>Mycobacteriales</taxon>
        <taxon>Nocardiaceae</taxon>
        <taxon>Rhodococcus</taxon>
    </lineage>
</organism>
<dbReference type="AlphaFoldDB" id="A0A562E8K4"/>
<dbReference type="Gene3D" id="3.20.80.10">
    <property type="entry name" value="Regulatory factor, effector binding domain"/>
    <property type="match status" value="1"/>
</dbReference>
<dbReference type="EMBL" id="VLJT01000012">
    <property type="protein sequence ID" value="TWH18073.1"/>
    <property type="molecule type" value="Genomic_DNA"/>
</dbReference>
<feature type="domain" description="GyrI-like small molecule binding" evidence="1">
    <location>
        <begin position="23"/>
        <end position="203"/>
    </location>
</feature>
<dbReference type="SUPFAM" id="SSF55136">
    <property type="entry name" value="Probable bacterial effector-binding domain"/>
    <property type="match status" value="1"/>
</dbReference>
<protein>
    <recommendedName>
        <fullName evidence="1">GyrI-like small molecule binding domain-containing protein</fullName>
    </recommendedName>
</protein>
<evidence type="ECO:0000313" key="3">
    <source>
        <dbReference type="Proteomes" id="UP000317573"/>
    </source>
</evidence>
<dbReference type="InterPro" id="IPR011256">
    <property type="entry name" value="Reg_factor_effector_dom_sf"/>
</dbReference>
<reference evidence="2 3" key="1">
    <citation type="submission" date="2019-07" db="EMBL/GenBank/DDBJ databases">
        <title>Genome sequencing of lignin-degrading bacterial isolates.</title>
        <authorList>
            <person name="Gladden J."/>
        </authorList>
    </citation>
    <scope>NUCLEOTIDE SEQUENCE [LARGE SCALE GENOMIC DNA]</scope>
    <source>
        <strain evidence="2 3">J45</strain>
    </source>
</reference>
<proteinExistence type="predicted"/>
<sequence>MDKYDIKREYRELYSCSAEDFAEVHVPEFDYLAVDGKGDPNGSEEYADAVEALYAVAYTLKFTSKKQLGRDFVVGPLEGLWWSEDMTTFLTRDKDSWSWRMLIAQPPWITDDMVNDAIEAAGDKARAKKKPLPSLSRVRPFRLTEGRALQILHIGPYDDEGPVLQRLHTQVMPERGVTFAGDHHEIYLSDPRRAAPEKLKTILRQPVTGIQERSWPSPAQV</sequence>
<dbReference type="PIRSF" id="PIRSF031644">
    <property type="entry name" value="UCP031644"/>
    <property type="match status" value="1"/>
</dbReference>
<dbReference type="RefSeq" id="WP_145691317.1">
    <property type="nucleotide sequence ID" value="NZ_VLJT01000012.1"/>
</dbReference>
<evidence type="ECO:0000259" key="1">
    <source>
        <dbReference type="Pfam" id="PF06445"/>
    </source>
</evidence>